<dbReference type="InterPro" id="IPR014729">
    <property type="entry name" value="Rossmann-like_a/b/a_fold"/>
</dbReference>
<protein>
    <submittedName>
        <fullName evidence="3">Universal stress protein/MT2698</fullName>
    </submittedName>
</protein>
<reference evidence="3 4" key="1">
    <citation type="submission" date="2019-11" db="EMBL/GenBank/DDBJ databases">
        <authorList>
            <person name="Criscuolo A."/>
        </authorList>
    </citation>
    <scope>NUCLEOTIDE SEQUENCE [LARGE SCALE GENOMIC DNA]</scope>
    <source>
        <strain evidence="3">CIP111667</strain>
    </source>
</reference>
<evidence type="ECO:0000313" key="4">
    <source>
        <dbReference type="Proteomes" id="UP000419743"/>
    </source>
</evidence>
<feature type="domain" description="UspA" evidence="2">
    <location>
        <begin position="7"/>
        <end position="137"/>
    </location>
</feature>
<proteinExistence type="inferred from homology"/>
<evidence type="ECO:0000259" key="2">
    <source>
        <dbReference type="Pfam" id="PF00582"/>
    </source>
</evidence>
<gene>
    <name evidence="3" type="ORF">HALOF300_03427</name>
</gene>
<dbReference type="PANTHER" id="PTHR46268:SF6">
    <property type="entry name" value="UNIVERSAL STRESS PROTEIN UP12"/>
    <property type="match status" value="1"/>
</dbReference>
<dbReference type="InterPro" id="IPR006015">
    <property type="entry name" value="Universal_stress_UspA"/>
</dbReference>
<comment type="caution">
    <text evidence="3">The sequence shown here is derived from an EMBL/GenBank/DDBJ whole genome shotgun (WGS) entry which is preliminary data.</text>
</comment>
<dbReference type="InterPro" id="IPR006016">
    <property type="entry name" value="UspA"/>
</dbReference>
<dbReference type="Gene3D" id="3.40.50.620">
    <property type="entry name" value="HUPs"/>
    <property type="match status" value="2"/>
</dbReference>
<dbReference type="EMBL" id="CACRYJ010000050">
    <property type="protein sequence ID" value="VZO38696.1"/>
    <property type="molecule type" value="Genomic_DNA"/>
</dbReference>
<dbReference type="PANTHER" id="PTHR46268">
    <property type="entry name" value="STRESS RESPONSE PROTEIN NHAX"/>
    <property type="match status" value="1"/>
</dbReference>
<accession>A0A7M4DMQ1</accession>
<sequence>MKIPRNAVIVGYDGSPDADLAVEWADRAAVQRSAPLHLLTSLYDPAAVNLSPSTAWYELHLAELEQAVRDRLVGLASSSVTHELIGGPPVPALVDASAGAAMVVIGARGHTQAAGLLLGSVSQHVSRHATSPVVVVRRPEDAESRRIVVGIDGSGGSAAALDFAFAQAGLTGAPLRVVHGWWHTRPGRVEGLSNPINDIPEALASGERIVAEALAGRRERYPDVTVETVVVPRPPSVLLTEESATAALVVVGSRGRGTFKGMLLGSVSQDVLRTSRCPVAVVR</sequence>
<dbReference type="Proteomes" id="UP000419743">
    <property type="component" value="Unassembled WGS sequence"/>
</dbReference>
<evidence type="ECO:0000256" key="1">
    <source>
        <dbReference type="ARBA" id="ARBA00008791"/>
    </source>
</evidence>
<dbReference type="Pfam" id="PF00582">
    <property type="entry name" value="Usp"/>
    <property type="match status" value="2"/>
</dbReference>
<dbReference type="RefSeq" id="WP_156742104.1">
    <property type="nucleotide sequence ID" value="NZ_CACRYJ010000050.1"/>
</dbReference>
<name>A0A7M4DMQ1_9MICO</name>
<feature type="domain" description="UspA" evidence="2">
    <location>
        <begin position="145"/>
        <end position="283"/>
    </location>
</feature>
<comment type="similarity">
    <text evidence="1">Belongs to the universal stress protein A family.</text>
</comment>
<keyword evidence="4" id="KW-1185">Reference proteome</keyword>
<organism evidence="3 4">
    <name type="scientific">Occultella aeris</name>
    <dbReference type="NCBI Taxonomy" id="2761496"/>
    <lineage>
        <taxon>Bacteria</taxon>
        <taxon>Bacillati</taxon>
        <taxon>Actinomycetota</taxon>
        <taxon>Actinomycetes</taxon>
        <taxon>Micrococcales</taxon>
        <taxon>Ruaniaceae</taxon>
        <taxon>Occultella</taxon>
    </lineage>
</organism>
<dbReference type="PRINTS" id="PR01438">
    <property type="entry name" value="UNVRSLSTRESS"/>
</dbReference>
<dbReference type="AlphaFoldDB" id="A0A7M4DMQ1"/>
<evidence type="ECO:0000313" key="3">
    <source>
        <dbReference type="EMBL" id="VZO38696.1"/>
    </source>
</evidence>
<dbReference type="SUPFAM" id="SSF52402">
    <property type="entry name" value="Adenine nucleotide alpha hydrolases-like"/>
    <property type="match status" value="2"/>
</dbReference>